<keyword evidence="2" id="KW-1185">Reference proteome</keyword>
<protein>
    <submittedName>
        <fullName evidence="1">Uncharacterized protein</fullName>
    </submittedName>
</protein>
<proteinExistence type="predicted"/>
<dbReference type="AlphaFoldDB" id="A0A164RWM8"/>
<reference evidence="1 2" key="1">
    <citation type="submission" date="2016-03" db="EMBL/GenBank/DDBJ databases">
        <title>EvidentialGene: Evidence-directed Construction of Genes on Genomes.</title>
        <authorList>
            <person name="Gilbert D.G."/>
            <person name="Choi J.-H."/>
            <person name="Mockaitis K."/>
            <person name="Colbourne J."/>
            <person name="Pfrender M."/>
        </authorList>
    </citation>
    <scope>NUCLEOTIDE SEQUENCE [LARGE SCALE GENOMIC DNA]</scope>
    <source>
        <strain evidence="1 2">Xinb3</strain>
        <tissue evidence="1">Complete organism</tissue>
    </source>
</reference>
<comment type="caution">
    <text evidence="1">The sequence shown here is derived from an EMBL/GenBank/DDBJ whole genome shotgun (WGS) entry which is preliminary data.</text>
</comment>
<sequence>MYTAMLCGFGTNELDRPTKVWTHCHFLPSFIIEIG</sequence>
<organism evidence="1 2">
    <name type="scientific">Daphnia magna</name>
    <dbReference type="NCBI Taxonomy" id="35525"/>
    <lineage>
        <taxon>Eukaryota</taxon>
        <taxon>Metazoa</taxon>
        <taxon>Ecdysozoa</taxon>
        <taxon>Arthropoda</taxon>
        <taxon>Crustacea</taxon>
        <taxon>Branchiopoda</taxon>
        <taxon>Diplostraca</taxon>
        <taxon>Cladocera</taxon>
        <taxon>Anomopoda</taxon>
        <taxon>Daphniidae</taxon>
        <taxon>Daphnia</taxon>
    </lineage>
</organism>
<dbReference type="Proteomes" id="UP000076858">
    <property type="component" value="Unassembled WGS sequence"/>
</dbReference>
<evidence type="ECO:0000313" key="2">
    <source>
        <dbReference type="Proteomes" id="UP000076858"/>
    </source>
</evidence>
<dbReference type="EMBL" id="LRGB01002121">
    <property type="protein sequence ID" value="KZS09015.1"/>
    <property type="molecule type" value="Genomic_DNA"/>
</dbReference>
<gene>
    <name evidence="1" type="ORF">APZ42_026755</name>
</gene>
<accession>A0A164RWM8</accession>
<evidence type="ECO:0000313" key="1">
    <source>
        <dbReference type="EMBL" id="KZS09015.1"/>
    </source>
</evidence>
<name>A0A164RWM8_9CRUS</name>